<sequence length="134" mass="15163">MPIEIQTTSSAKHLKQKVTNITHMNTISIQFNQLDKISSLLRQHGAIVIVKKGTNNQRIIILKRQPTVDIATIIGGTPSQEVPRLLTKEDLDNLEIEQLQHLGEIHKIRNYKRMGKQKLAAKLEGKATREEIPS</sequence>
<dbReference type="AlphaFoldDB" id="A0A846H544"/>
<reference evidence="1 2" key="1">
    <citation type="journal article" date="2015" name="Genome Announc.">
        <title>Draft Genome Sequence of Cyanobacterium Hassallia byssoidea Strain VB512170, Isolated from Monuments in India.</title>
        <authorList>
            <person name="Singh D."/>
            <person name="Chandrababunaidu M.M."/>
            <person name="Panda A."/>
            <person name="Sen D."/>
            <person name="Bhattacharyya S."/>
            <person name="Adhikary S.P."/>
            <person name="Tripathy S."/>
        </authorList>
    </citation>
    <scope>NUCLEOTIDE SEQUENCE [LARGE SCALE GENOMIC DNA]</scope>
    <source>
        <strain evidence="1 2">VB512170</strain>
    </source>
</reference>
<dbReference type="RefSeq" id="WP_039744579.1">
    <property type="nucleotide sequence ID" value="NZ_JTCM02000005.1"/>
</dbReference>
<name>A0A846H544_9CYAN</name>
<comment type="caution">
    <text evidence="1">The sequence shown here is derived from an EMBL/GenBank/DDBJ whole genome shotgun (WGS) entry which is preliminary data.</text>
</comment>
<dbReference type="EMBL" id="JTCM02000005">
    <property type="protein sequence ID" value="NEU71744.1"/>
    <property type="molecule type" value="Genomic_DNA"/>
</dbReference>
<protein>
    <submittedName>
        <fullName evidence="1">Uncharacterized protein</fullName>
    </submittedName>
</protein>
<organism evidence="1 2">
    <name type="scientific">Hassallia byssoidea VB512170</name>
    <dbReference type="NCBI Taxonomy" id="1304833"/>
    <lineage>
        <taxon>Bacteria</taxon>
        <taxon>Bacillati</taxon>
        <taxon>Cyanobacteriota</taxon>
        <taxon>Cyanophyceae</taxon>
        <taxon>Nostocales</taxon>
        <taxon>Tolypothrichaceae</taxon>
        <taxon>Hassallia</taxon>
    </lineage>
</organism>
<evidence type="ECO:0000313" key="1">
    <source>
        <dbReference type="EMBL" id="NEU71744.1"/>
    </source>
</evidence>
<accession>A0A846H544</accession>
<proteinExistence type="predicted"/>
<gene>
    <name evidence="1" type="ORF">PI95_003870</name>
</gene>
<keyword evidence="2" id="KW-1185">Reference proteome</keyword>
<evidence type="ECO:0000313" key="2">
    <source>
        <dbReference type="Proteomes" id="UP000031549"/>
    </source>
</evidence>
<dbReference type="Proteomes" id="UP000031549">
    <property type="component" value="Unassembled WGS sequence"/>
</dbReference>